<protein>
    <submittedName>
        <fullName evidence="2">Uncharacterized protein</fullName>
    </submittedName>
</protein>
<evidence type="ECO:0000256" key="1">
    <source>
        <dbReference type="SAM" id="MobiDB-lite"/>
    </source>
</evidence>
<comment type="caution">
    <text evidence="2">The sequence shown here is derived from an EMBL/GenBank/DDBJ whole genome shotgun (WGS) entry which is preliminary data.</text>
</comment>
<dbReference type="AlphaFoldDB" id="A0AAE1BFJ9"/>
<feature type="compositionally biased region" description="Basic and acidic residues" evidence="1">
    <location>
        <begin position="99"/>
        <end position="110"/>
    </location>
</feature>
<name>A0AAE1BFJ9_PETCI</name>
<feature type="compositionally biased region" description="Basic and acidic residues" evidence="1">
    <location>
        <begin position="65"/>
        <end position="82"/>
    </location>
</feature>
<keyword evidence="3" id="KW-1185">Reference proteome</keyword>
<evidence type="ECO:0000313" key="3">
    <source>
        <dbReference type="Proteomes" id="UP001286313"/>
    </source>
</evidence>
<reference evidence="2" key="1">
    <citation type="submission" date="2023-10" db="EMBL/GenBank/DDBJ databases">
        <title>Genome assemblies of two species of porcelain crab, Petrolisthes cinctipes and Petrolisthes manimaculis (Anomura: Porcellanidae).</title>
        <authorList>
            <person name="Angst P."/>
        </authorList>
    </citation>
    <scope>NUCLEOTIDE SEQUENCE</scope>
    <source>
        <strain evidence="2">PB745_01</strain>
        <tissue evidence="2">Gill</tissue>
    </source>
</reference>
<accession>A0AAE1BFJ9</accession>
<gene>
    <name evidence="2" type="ORF">Pcinc_043661</name>
</gene>
<feature type="region of interest" description="Disordered" evidence="1">
    <location>
        <begin position="1"/>
        <end position="129"/>
    </location>
</feature>
<feature type="compositionally biased region" description="Basic and acidic residues" evidence="1">
    <location>
        <begin position="33"/>
        <end position="52"/>
    </location>
</feature>
<sequence length="129" mass="13337">MGRRACQGRGCLGRGNQGTAPRIEVPAWTGTGVEKEELTWEGVPGDRTKDSRSASMDGDGSGEGGGDRGESARGECQGRRNQETGPRIVEVSAWTGTGVEKDGLTGDSTKDGSASMDEDRSGGGFITSV</sequence>
<dbReference type="EMBL" id="JAWQEG010008816">
    <property type="protein sequence ID" value="KAK3849590.1"/>
    <property type="molecule type" value="Genomic_DNA"/>
</dbReference>
<evidence type="ECO:0000313" key="2">
    <source>
        <dbReference type="EMBL" id="KAK3849590.1"/>
    </source>
</evidence>
<organism evidence="2 3">
    <name type="scientific">Petrolisthes cinctipes</name>
    <name type="common">Flat porcelain crab</name>
    <dbReference type="NCBI Taxonomy" id="88211"/>
    <lineage>
        <taxon>Eukaryota</taxon>
        <taxon>Metazoa</taxon>
        <taxon>Ecdysozoa</taxon>
        <taxon>Arthropoda</taxon>
        <taxon>Crustacea</taxon>
        <taxon>Multicrustacea</taxon>
        <taxon>Malacostraca</taxon>
        <taxon>Eumalacostraca</taxon>
        <taxon>Eucarida</taxon>
        <taxon>Decapoda</taxon>
        <taxon>Pleocyemata</taxon>
        <taxon>Anomura</taxon>
        <taxon>Galatheoidea</taxon>
        <taxon>Porcellanidae</taxon>
        <taxon>Petrolisthes</taxon>
    </lineage>
</organism>
<proteinExistence type="predicted"/>
<dbReference type="Proteomes" id="UP001286313">
    <property type="component" value="Unassembled WGS sequence"/>
</dbReference>